<reference evidence="3" key="1">
    <citation type="submission" date="2015-11" db="EMBL/GenBank/DDBJ databases">
        <authorList>
            <person name="Varghese N."/>
        </authorList>
    </citation>
    <scope>NUCLEOTIDE SEQUENCE [LARGE SCALE GENOMIC DNA]</scope>
    <source>
        <strain evidence="3">JGI-23</strain>
    </source>
</reference>
<organism evidence="2 3">
    <name type="scientific">Candidatus Chryseopegocella kryptomonas</name>
    <dbReference type="NCBI Taxonomy" id="1633643"/>
    <lineage>
        <taxon>Bacteria</taxon>
        <taxon>Pseudomonadati</taxon>
        <taxon>Candidatus Kryptoniota</taxon>
        <taxon>Candidatus Chryseopegocella</taxon>
    </lineage>
</organism>
<evidence type="ECO:0000256" key="1">
    <source>
        <dbReference type="SAM" id="SignalP"/>
    </source>
</evidence>
<dbReference type="RefSeq" id="WP_092350730.1">
    <property type="nucleotide sequence ID" value="NZ_CZVW01000021.1"/>
</dbReference>
<sequence>MKTVKKFLFAVLLLLSSCMKQFDNPLDPESAAYIPPSVEITSPGENEIVNSTSVTVSWIGNKPEANEYRYRLVGYSDWSQWTTLTSATFNYLDDVEYTFEIEVRYKGQNDVRRFSRKFKVDGVKGPTLKFYKLRNVLTSSGQEFTIDVWIEEVNRFKSGSFKVYFNPNEALLVSVSKGDYVRNSGFEQIITPDFSLQKTIDEANTKGYVEITTGILATSQGFVSLSGSGDIVKLKFVARAWSGRFQLRDIDLRDENGNKINVNPTPEAIYEVR</sequence>
<dbReference type="Proteomes" id="UP000199197">
    <property type="component" value="Unassembled WGS sequence"/>
</dbReference>
<evidence type="ECO:0000313" key="2">
    <source>
        <dbReference type="EMBL" id="CUT04145.1"/>
    </source>
</evidence>
<dbReference type="PROSITE" id="PS51257">
    <property type="entry name" value="PROKAR_LIPOPROTEIN"/>
    <property type="match status" value="1"/>
</dbReference>
<name>A0A0P1NYE9_9BACT</name>
<keyword evidence="3" id="KW-1185">Reference proteome</keyword>
<dbReference type="InterPro" id="IPR013783">
    <property type="entry name" value="Ig-like_fold"/>
</dbReference>
<keyword evidence="1" id="KW-0732">Signal</keyword>
<gene>
    <name evidence="2" type="ORF">JGI23_01646</name>
</gene>
<feature type="signal peptide" evidence="1">
    <location>
        <begin position="1"/>
        <end position="22"/>
    </location>
</feature>
<accession>A0A0P1NYE9</accession>
<dbReference type="SUPFAM" id="SSF49384">
    <property type="entry name" value="Carbohydrate-binding domain"/>
    <property type="match status" value="1"/>
</dbReference>
<dbReference type="InterPro" id="IPR008965">
    <property type="entry name" value="CBM2/CBM3_carb-bd_dom_sf"/>
</dbReference>
<dbReference type="EMBL" id="CZVW01000021">
    <property type="protein sequence ID" value="CUT04145.1"/>
    <property type="molecule type" value="Genomic_DNA"/>
</dbReference>
<dbReference type="OrthoDB" id="9812152at2"/>
<dbReference type="Gene3D" id="2.60.40.10">
    <property type="entry name" value="Immunoglobulins"/>
    <property type="match status" value="1"/>
</dbReference>
<dbReference type="GO" id="GO:0030246">
    <property type="term" value="F:carbohydrate binding"/>
    <property type="evidence" value="ECO:0007669"/>
    <property type="project" value="InterPro"/>
</dbReference>
<proteinExistence type="predicted"/>
<evidence type="ECO:0000313" key="3">
    <source>
        <dbReference type="Proteomes" id="UP000199197"/>
    </source>
</evidence>
<dbReference type="AlphaFoldDB" id="A0A0P1NYE9"/>
<feature type="chain" id="PRO_5006067971" evidence="1">
    <location>
        <begin position="23"/>
        <end position="273"/>
    </location>
</feature>
<protein>
    <submittedName>
        <fullName evidence="2">Y_Y_Y domain-containing protein</fullName>
    </submittedName>
</protein>
<dbReference type="Gene3D" id="2.60.40.680">
    <property type="match status" value="1"/>
</dbReference>